<feature type="domain" description="4Fe-4S ferredoxin-type" evidence="9">
    <location>
        <begin position="687"/>
        <end position="717"/>
    </location>
</feature>
<reference evidence="10 11" key="1">
    <citation type="journal article" date="2018" name="Plant J.">
        <title>Genome sequences of Chlorella sorokiniana UTEX 1602 and Micractinium conductrix SAG 241.80: implications to maltose excretion by a green alga.</title>
        <authorList>
            <person name="Arriola M.B."/>
            <person name="Velmurugan N."/>
            <person name="Zhang Y."/>
            <person name="Plunkett M.H."/>
            <person name="Hondzo H."/>
            <person name="Barney B.M."/>
        </authorList>
    </citation>
    <scope>NUCLEOTIDE SEQUENCE [LARGE SCALE GENOMIC DNA]</scope>
    <source>
        <strain evidence="10 11">SAG 241.80</strain>
    </source>
</reference>
<feature type="domain" description="Sigma-54 factor interaction" evidence="8">
    <location>
        <begin position="414"/>
        <end position="477"/>
    </location>
</feature>
<sequence>MSLLCAARDLRCARACLRSERASAACRQNVSGLGPALQQRQQPSGGAWRRRRRSGGSSARRPVPAQAQRGSDEPELDLVERLVGKLFGRQALEDPTPGGLKRLSDDAAKELYPAVTDQFAAPLPGDGDDVAALRPLLAQTQLESAPLRMAYDADEDGWTPDAFHAAVDSFGAALVVAQTEGGALVGGYNARGWVSLCEDRDSPASFLYAWRDGDVSQRPLKLPKVGGPALAVVRDAAGQGLFFGPDGLHIPLAPGNERLAKCKLGPYYSRLPDGGKCLFAAGESGKGVQLMGLRAYVAEGRGEEWELDGIVDCWRLDDKATVLFGSGKKLGLLHWPMPGCTLVLIDVHKAPPAVLPLLEHEVELAACGAENDDGGVDGGGGAAGGTGVPRPMLPRIIMTAESDVPAFANFRTAIKVLPLRVRPSDIAPVVDYYLRRFCRKRSLGGITLTPGAVRRLESYAFPGNVRELQGLVERAAPQALGEGQHRLISEEQLWFAKKQVRDVLRLDLLTTFPQLRQFLCIEWWTERINFGFTAWVYPLIVAVLLWGPQDRDHNFALNAFWAWWWPGVSIVYPFLGRVWCSVCPFMITGELVQRWRISRGAELLKWPREQLDQWGAWSLFAMFAAILVWEEVWDLPHTAALSGWLLILITAGAGVCSGECNTFTCYKGSPSAGPESLASAGCPLHSRPAQLTDNKNCTLCMECLRACPHRSVEFRFRFPGADPWAGQKATAEEVALMWMLLGAVHLHHLPALCLQLGVDPGVVMGGRLPHIAASLAVLAGPGLTALAVDRGWRWGGAQWSYAAAGAASWQMLLRRQAPTAAGAGTDADGASGGPAAVVWPPSPLSSWQLRQEAARAPPFLDMSYGYLVLVWGATLAHHYDSLLEEAGRILPVAATTFGLDAPAWLPQLTMQPEVSHAMQGTILLFSAAASLGILRNIGGQSWAQLAPHVALTAAFTAELWHLIMP</sequence>
<feature type="transmembrane region" description="Helical" evidence="7">
    <location>
        <begin position="555"/>
        <end position="575"/>
    </location>
</feature>
<dbReference type="EMBL" id="LHPF02000007">
    <property type="protein sequence ID" value="PSC73341.1"/>
    <property type="molecule type" value="Genomic_DNA"/>
</dbReference>
<evidence type="ECO:0000256" key="1">
    <source>
        <dbReference type="ARBA" id="ARBA00004236"/>
    </source>
</evidence>
<comment type="subcellular location">
    <subcellularLocation>
        <location evidence="1">Cell membrane</location>
    </subcellularLocation>
</comment>
<evidence type="ECO:0000313" key="10">
    <source>
        <dbReference type="EMBL" id="PSC73341.1"/>
    </source>
</evidence>
<dbReference type="OrthoDB" id="25620at2759"/>
<dbReference type="PANTHER" id="PTHR30224:SF4">
    <property type="entry name" value="ELECTRON TRANSPORT PROTEIN YCCM-RELATED"/>
    <property type="match status" value="1"/>
</dbReference>
<dbReference type="Proteomes" id="UP000239649">
    <property type="component" value="Unassembled WGS sequence"/>
</dbReference>
<keyword evidence="7" id="KW-0812">Transmembrane</keyword>
<feature type="transmembrane region" description="Helical" evidence="7">
    <location>
        <begin position="528"/>
        <end position="548"/>
    </location>
</feature>
<dbReference type="PROSITE" id="PS00198">
    <property type="entry name" value="4FE4S_FER_1"/>
    <property type="match status" value="1"/>
</dbReference>
<dbReference type="PANTHER" id="PTHR30224">
    <property type="entry name" value="ELECTRON TRANSPORT PROTEIN"/>
    <property type="match status" value="1"/>
</dbReference>
<dbReference type="GO" id="GO:0006355">
    <property type="term" value="P:regulation of DNA-templated transcription"/>
    <property type="evidence" value="ECO:0007669"/>
    <property type="project" value="InterPro"/>
</dbReference>
<protein>
    <submittedName>
        <fullName evidence="10">ATPase AAA</fullName>
    </submittedName>
</protein>
<dbReference type="Pfam" id="PF25601">
    <property type="entry name" value="AAA_lid_14"/>
    <property type="match status" value="1"/>
</dbReference>
<dbReference type="GO" id="GO:0005886">
    <property type="term" value="C:plasma membrane"/>
    <property type="evidence" value="ECO:0007669"/>
    <property type="project" value="UniProtKB-SubCell"/>
</dbReference>
<dbReference type="SUPFAM" id="SSF52540">
    <property type="entry name" value="P-loop containing nucleoside triphosphate hydrolases"/>
    <property type="match status" value="1"/>
</dbReference>
<organism evidence="10 11">
    <name type="scientific">Micractinium conductrix</name>
    <dbReference type="NCBI Taxonomy" id="554055"/>
    <lineage>
        <taxon>Eukaryota</taxon>
        <taxon>Viridiplantae</taxon>
        <taxon>Chlorophyta</taxon>
        <taxon>core chlorophytes</taxon>
        <taxon>Trebouxiophyceae</taxon>
        <taxon>Chlorellales</taxon>
        <taxon>Chlorellaceae</taxon>
        <taxon>Chlorella clade</taxon>
        <taxon>Micractinium</taxon>
    </lineage>
</organism>
<evidence type="ECO:0000259" key="8">
    <source>
        <dbReference type="PROSITE" id="PS50045"/>
    </source>
</evidence>
<keyword evidence="7" id="KW-1133">Transmembrane helix</keyword>
<dbReference type="PROSITE" id="PS51379">
    <property type="entry name" value="4FE4S_FER_2"/>
    <property type="match status" value="1"/>
</dbReference>
<evidence type="ECO:0000256" key="4">
    <source>
        <dbReference type="ARBA" id="ARBA00022840"/>
    </source>
</evidence>
<evidence type="ECO:0000256" key="7">
    <source>
        <dbReference type="SAM" id="Phobius"/>
    </source>
</evidence>
<dbReference type="Pfam" id="PF12801">
    <property type="entry name" value="Fer4_5"/>
    <property type="match status" value="1"/>
</dbReference>
<keyword evidence="5 7" id="KW-0472">Membrane</keyword>
<accession>A0A2P6VGX8</accession>
<keyword evidence="3" id="KW-0547">Nucleotide-binding</keyword>
<dbReference type="GO" id="GO:0005524">
    <property type="term" value="F:ATP binding"/>
    <property type="evidence" value="ECO:0007669"/>
    <property type="project" value="InterPro"/>
</dbReference>
<dbReference type="InterPro" id="IPR002078">
    <property type="entry name" value="Sigma_54_int"/>
</dbReference>
<dbReference type="InterPro" id="IPR052378">
    <property type="entry name" value="NosR_regulator"/>
</dbReference>
<keyword evidence="2" id="KW-1003">Cell membrane</keyword>
<dbReference type="AlphaFoldDB" id="A0A2P6VGX8"/>
<dbReference type="Gene3D" id="1.10.8.60">
    <property type="match status" value="1"/>
</dbReference>
<evidence type="ECO:0000256" key="2">
    <source>
        <dbReference type="ARBA" id="ARBA00022475"/>
    </source>
</evidence>
<evidence type="ECO:0000313" key="11">
    <source>
        <dbReference type="Proteomes" id="UP000239649"/>
    </source>
</evidence>
<evidence type="ECO:0000256" key="3">
    <source>
        <dbReference type="ARBA" id="ARBA00022741"/>
    </source>
</evidence>
<comment type="caution">
    <text evidence="10">The sequence shown here is derived from an EMBL/GenBank/DDBJ whole genome shotgun (WGS) entry which is preliminary data.</text>
</comment>
<keyword evidence="11" id="KW-1185">Reference proteome</keyword>
<gene>
    <name evidence="10" type="ORF">C2E20_3515</name>
</gene>
<dbReference type="InterPro" id="IPR017900">
    <property type="entry name" value="4Fe4S_Fe_S_CS"/>
</dbReference>
<feature type="region of interest" description="Disordered" evidence="6">
    <location>
        <begin position="35"/>
        <end position="75"/>
    </location>
</feature>
<dbReference type="InterPro" id="IPR017896">
    <property type="entry name" value="4Fe4S_Fe-S-bd"/>
</dbReference>
<dbReference type="InterPro" id="IPR027417">
    <property type="entry name" value="P-loop_NTPase"/>
</dbReference>
<proteinExistence type="predicted"/>
<dbReference type="STRING" id="554055.A0A2P6VGX8"/>
<dbReference type="PROSITE" id="PS50045">
    <property type="entry name" value="SIGMA54_INTERACT_4"/>
    <property type="match status" value="1"/>
</dbReference>
<evidence type="ECO:0000256" key="6">
    <source>
        <dbReference type="SAM" id="MobiDB-lite"/>
    </source>
</evidence>
<evidence type="ECO:0000259" key="9">
    <source>
        <dbReference type="PROSITE" id="PS51379"/>
    </source>
</evidence>
<keyword evidence="4" id="KW-0067">ATP-binding</keyword>
<name>A0A2P6VGX8_9CHLO</name>
<dbReference type="InterPro" id="IPR058031">
    <property type="entry name" value="AAA_lid_NorR"/>
</dbReference>
<evidence type="ECO:0000256" key="5">
    <source>
        <dbReference type="ARBA" id="ARBA00023136"/>
    </source>
</evidence>